<dbReference type="RefSeq" id="XP_005105442.1">
    <property type="nucleotide sequence ID" value="XM_005105385.3"/>
</dbReference>
<evidence type="ECO:0000313" key="3">
    <source>
        <dbReference type="RefSeq" id="XP_005105442.1"/>
    </source>
</evidence>
<evidence type="ECO:0000256" key="1">
    <source>
        <dbReference type="SAM" id="MobiDB-lite"/>
    </source>
</evidence>
<feature type="region of interest" description="Disordered" evidence="1">
    <location>
        <begin position="237"/>
        <end position="314"/>
    </location>
</feature>
<feature type="region of interest" description="Disordered" evidence="1">
    <location>
        <begin position="123"/>
        <end position="152"/>
    </location>
</feature>
<feature type="region of interest" description="Disordered" evidence="1">
    <location>
        <begin position="482"/>
        <end position="503"/>
    </location>
</feature>
<protein>
    <submittedName>
        <fullName evidence="3">Uncharacterized protein LOC101862967</fullName>
    </submittedName>
</protein>
<accession>A0ABM0JZV9</accession>
<reference evidence="3" key="1">
    <citation type="submission" date="2025-08" db="UniProtKB">
        <authorList>
            <consortium name="RefSeq"/>
        </authorList>
    </citation>
    <scope>IDENTIFICATION</scope>
</reference>
<proteinExistence type="predicted"/>
<feature type="region of interest" description="Disordered" evidence="1">
    <location>
        <begin position="328"/>
        <end position="376"/>
    </location>
</feature>
<name>A0ABM0JZV9_APLCA</name>
<feature type="compositionally biased region" description="Polar residues" evidence="1">
    <location>
        <begin position="489"/>
        <end position="503"/>
    </location>
</feature>
<feature type="compositionally biased region" description="Basic residues" evidence="1">
    <location>
        <begin position="127"/>
        <end position="143"/>
    </location>
</feature>
<feature type="region of interest" description="Disordered" evidence="1">
    <location>
        <begin position="421"/>
        <end position="469"/>
    </location>
</feature>
<keyword evidence="2" id="KW-1185">Reference proteome</keyword>
<feature type="compositionally biased region" description="Basic residues" evidence="1">
    <location>
        <begin position="563"/>
        <end position="575"/>
    </location>
</feature>
<sequence length="575" mass="64590">MEMSHLYHDGSRGGPTIELDVKEQMRTREVNAREERNFEKKSRTFEKAKVLCEKNTTWERWRVGQTLHTIWERTPRLERSLAIEKARVEALQRAILARSYKRPDNVPVPQPMVIREDVVRSQLTKSAQKKKRRRDRARQRMRRQKAEQEKPLNTDVGVQERHVQKPPDFVKRSEHVVKALARLNWRQETRRRDHLKFKEELEEFSKPVIDRARVVLKGRNDIDVDNMLDKLENYFTPHSNHTGFTTTSRRTQKKMGGSTNTLASKSSQSQSTSSLVGEFRLTEGNLLKLDGGQSSAVGSGGGGGGDDDDDADDPSLLLLSVAASSQTDLTSSELIPDVPNDVVGNRQKNDANSGDVSSPDDHTNKRKTDLSLSSENLTTFTAEEARRISEEFSNVGKDSQTFHLPPIIDGLYGMSLTYRGTEHTKDSKNSTSVKSRHGRSQSQPVHNNSVTSSDAGATNSPTNKDIFSPSTSVSNVILEEDEPEDQAQAGITPSSQHMSQQQTSYFMSRHHNSGGFSDNGNDEIRSTASYALSTVIGLPRVWRQTAAKKKEQPAPDATPSAIARKHRRMRSNPRL</sequence>
<feature type="compositionally biased region" description="Low complexity" evidence="1">
    <location>
        <begin position="264"/>
        <end position="274"/>
    </location>
</feature>
<feature type="compositionally biased region" description="Polar residues" evidence="1">
    <location>
        <begin position="237"/>
        <end position="249"/>
    </location>
</feature>
<organism evidence="2 3">
    <name type="scientific">Aplysia californica</name>
    <name type="common">California sea hare</name>
    <dbReference type="NCBI Taxonomy" id="6500"/>
    <lineage>
        <taxon>Eukaryota</taxon>
        <taxon>Metazoa</taxon>
        <taxon>Spiralia</taxon>
        <taxon>Lophotrochozoa</taxon>
        <taxon>Mollusca</taxon>
        <taxon>Gastropoda</taxon>
        <taxon>Heterobranchia</taxon>
        <taxon>Euthyneura</taxon>
        <taxon>Tectipleura</taxon>
        <taxon>Aplysiida</taxon>
        <taxon>Aplysioidea</taxon>
        <taxon>Aplysiidae</taxon>
        <taxon>Aplysia</taxon>
    </lineage>
</organism>
<gene>
    <name evidence="3" type="primary">LOC101862967</name>
</gene>
<evidence type="ECO:0000313" key="2">
    <source>
        <dbReference type="Proteomes" id="UP000694888"/>
    </source>
</evidence>
<feature type="compositionally biased region" description="Polar residues" evidence="1">
    <location>
        <begin position="440"/>
        <end position="469"/>
    </location>
</feature>
<feature type="region of interest" description="Disordered" evidence="1">
    <location>
        <begin position="544"/>
        <end position="575"/>
    </location>
</feature>
<feature type="compositionally biased region" description="Basic and acidic residues" evidence="1">
    <location>
        <begin position="359"/>
        <end position="369"/>
    </location>
</feature>
<dbReference type="Proteomes" id="UP000694888">
    <property type="component" value="Unplaced"/>
</dbReference>
<dbReference type="GeneID" id="101862967"/>